<dbReference type="Pfam" id="PF04264">
    <property type="entry name" value="YceI"/>
    <property type="match status" value="1"/>
</dbReference>
<feature type="signal peptide" evidence="1">
    <location>
        <begin position="1"/>
        <end position="21"/>
    </location>
</feature>
<dbReference type="InterPro" id="IPR036761">
    <property type="entry name" value="TTHA0802/YceI-like_sf"/>
</dbReference>
<dbReference type="RefSeq" id="WP_377714857.1">
    <property type="nucleotide sequence ID" value="NZ_JBHSMP010000037.1"/>
</dbReference>
<sequence length="193" mass="20774">MKTTLFAAAALAAAIATPAFAAPTTYNLDPSHTYPSFEADHFGGVSVWRGKFTKSSGTVVLDRTAKTGTVDVTIDATSIDTGDAKLDTHVRGAEFLNTDKYPTATYKGTSIRFVGDKPVEVIGSFTLHGVTKPLNLKIDSFKCFINPMLKREVCGADAKAEFNRADYGVNWGDSYGFKMATMLQIQVEGVKAD</sequence>
<evidence type="ECO:0000256" key="1">
    <source>
        <dbReference type="SAM" id="SignalP"/>
    </source>
</evidence>
<name>A0ABW0JEE1_9BURK</name>
<protein>
    <submittedName>
        <fullName evidence="3">YceI family protein</fullName>
    </submittedName>
</protein>
<dbReference type="PANTHER" id="PTHR34406">
    <property type="entry name" value="PROTEIN YCEI"/>
    <property type="match status" value="1"/>
</dbReference>
<reference evidence="4" key="1">
    <citation type="journal article" date="2019" name="Int. J. Syst. Evol. Microbiol.">
        <title>The Global Catalogue of Microorganisms (GCM) 10K type strain sequencing project: providing services to taxonomists for standard genome sequencing and annotation.</title>
        <authorList>
            <consortium name="The Broad Institute Genomics Platform"/>
            <consortium name="The Broad Institute Genome Sequencing Center for Infectious Disease"/>
            <person name="Wu L."/>
            <person name="Ma J."/>
        </authorList>
    </citation>
    <scope>NUCLEOTIDE SEQUENCE [LARGE SCALE GENOMIC DNA]</scope>
    <source>
        <strain evidence="4">CCUG 56042</strain>
    </source>
</reference>
<proteinExistence type="predicted"/>
<feature type="chain" id="PRO_5047382288" evidence="1">
    <location>
        <begin position="22"/>
        <end position="193"/>
    </location>
</feature>
<organism evidence="3 4">
    <name type="scientific">Paraburkholderia denitrificans</name>
    <dbReference type="NCBI Taxonomy" id="694025"/>
    <lineage>
        <taxon>Bacteria</taxon>
        <taxon>Pseudomonadati</taxon>
        <taxon>Pseudomonadota</taxon>
        <taxon>Betaproteobacteria</taxon>
        <taxon>Burkholderiales</taxon>
        <taxon>Burkholderiaceae</taxon>
        <taxon>Paraburkholderia</taxon>
    </lineage>
</organism>
<dbReference type="EMBL" id="JBHSMP010000037">
    <property type="protein sequence ID" value="MFC5431551.1"/>
    <property type="molecule type" value="Genomic_DNA"/>
</dbReference>
<evidence type="ECO:0000259" key="2">
    <source>
        <dbReference type="SMART" id="SM00867"/>
    </source>
</evidence>
<comment type="caution">
    <text evidence="3">The sequence shown here is derived from an EMBL/GenBank/DDBJ whole genome shotgun (WGS) entry which is preliminary data.</text>
</comment>
<dbReference type="PANTHER" id="PTHR34406:SF2">
    <property type="entry name" value="PERIPLASMIC PROTEIN"/>
    <property type="match status" value="1"/>
</dbReference>
<evidence type="ECO:0000313" key="3">
    <source>
        <dbReference type="EMBL" id="MFC5431551.1"/>
    </source>
</evidence>
<dbReference type="SUPFAM" id="SSF101874">
    <property type="entry name" value="YceI-like"/>
    <property type="match status" value="1"/>
</dbReference>
<evidence type="ECO:0000313" key="4">
    <source>
        <dbReference type="Proteomes" id="UP001596103"/>
    </source>
</evidence>
<dbReference type="SMART" id="SM00867">
    <property type="entry name" value="YceI"/>
    <property type="match status" value="1"/>
</dbReference>
<dbReference type="Gene3D" id="2.40.128.110">
    <property type="entry name" value="Lipid/polyisoprenoid-binding, YceI-like"/>
    <property type="match status" value="1"/>
</dbReference>
<gene>
    <name evidence="3" type="ORF">ACFPTO_22495</name>
</gene>
<keyword evidence="4" id="KW-1185">Reference proteome</keyword>
<dbReference type="Proteomes" id="UP001596103">
    <property type="component" value="Unassembled WGS sequence"/>
</dbReference>
<keyword evidence="1" id="KW-0732">Signal</keyword>
<dbReference type="InterPro" id="IPR007372">
    <property type="entry name" value="Lipid/polyisoprenoid-bd_YceI"/>
</dbReference>
<feature type="domain" description="Lipid/polyisoprenoid-binding YceI-like" evidence="2">
    <location>
        <begin position="25"/>
        <end position="190"/>
    </location>
</feature>
<accession>A0ABW0JEE1</accession>